<name>A0A4D6Y9K9_9GAMM</name>
<dbReference type="Gene3D" id="3.30.110.40">
    <property type="entry name" value="TusA-like domain"/>
    <property type="match status" value="1"/>
</dbReference>
<organism evidence="2 3">
    <name type="scientific">Buchnera aphidicola</name>
    <name type="common">Sarucallis kahawaluokalani</name>
    <dbReference type="NCBI Taxonomy" id="1241878"/>
    <lineage>
        <taxon>Bacteria</taxon>
        <taxon>Pseudomonadati</taxon>
        <taxon>Pseudomonadota</taxon>
        <taxon>Gammaproteobacteria</taxon>
        <taxon>Enterobacterales</taxon>
        <taxon>Erwiniaceae</taxon>
        <taxon>Buchnera</taxon>
    </lineage>
</organism>
<dbReference type="SUPFAM" id="SSF64307">
    <property type="entry name" value="SirA-like"/>
    <property type="match status" value="1"/>
</dbReference>
<feature type="domain" description="UPF0033" evidence="1">
    <location>
        <begin position="5"/>
        <end position="73"/>
    </location>
</feature>
<dbReference type="OrthoDB" id="9797352at2"/>
<reference evidence="2 3" key="1">
    <citation type="submission" date="2018-10" db="EMBL/GenBank/DDBJ databases">
        <title>Comparative functional genomics of the obligate endosymbiont Buchnera aphidicola.</title>
        <authorList>
            <person name="Chong R.A."/>
        </authorList>
    </citation>
    <scope>NUCLEOTIDE SEQUENCE [LARGE SCALE GENOMIC DNA]</scope>
    <source>
        <strain evidence="2 3">Ska</strain>
    </source>
</reference>
<evidence type="ECO:0000313" key="3">
    <source>
        <dbReference type="Proteomes" id="UP000298685"/>
    </source>
</evidence>
<evidence type="ECO:0000313" key="2">
    <source>
        <dbReference type="EMBL" id="QCI26079.1"/>
    </source>
</evidence>
<keyword evidence="2" id="KW-0808">Transferase</keyword>
<dbReference type="RefSeq" id="WP_158350730.1">
    <property type="nucleotide sequence ID" value="NZ_CP032999.1"/>
</dbReference>
<accession>A0A4D6Y9K9</accession>
<dbReference type="GO" id="GO:0016740">
    <property type="term" value="F:transferase activity"/>
    <property type="evidence" value="ECO:0007669"/>
    <property type="project" value="UniProtKB-KW"/>
</dbReference>
<dbReference type="EMBL" id="CP032999">
    <property type="protein sequence ID" value="QCI26079.1"/>
    <property type="molecule type" value="Genomic_DNA"/>
</dbReference>
<dbReference type="InterPro" id="IPR036868">
    <property type="entry name" value="TusA-like_sf"/>
</dbReference>
<dbReference type="InterPro" id="IPR001455">
    <property type="entry name" value="TusA-like"/>
</dbReference>
<dbReference type="Proteomes" id="UP000298685">
    <property type="component" value="Chromosome"/>
</dbReference>
<gene>
    <name evidence="2" type="ORF">D9V78_01490</name>
</gene>
<evidence type="ECO:0000259" key="1">
    <source>
        <dbReference type="Pfam" id="PF01206"/>
    </source>
</evidence>
<dbReference type="Pfam" id="PF01206">
    <property type="entry name" value="TusA"/>
    <property type="match status" value="1"/>
</dbReference>
<protein>
    <submittedName>
        <fullName evidence="2">Sulfurtransferase TusA</fullName>
    </submittedName>
</protein>
<proteinExistence type="predicted"/>
<sequence length="76" mass="9160">MALTILNLTQFKCPDTIFMLKKNIRNLNNKNIILILTCDISTKWEIPLFCKFMKYQLITKEITYQPYKFLIKKNKK</sequence>
<dbReference type="AlphaFoldDB" id="A0A4D6Y9K9"/>